<evidence type="ECO:0000256" key="5">
    <source>
        <dbReference type="ARBA" id="ARBA00022840"/>
    </source>
</evidence>
<dbReference type="InterPro" id="IPR047187">
    <property type="entry name" value="SF1_C_Upf1"/>
</dbReference>
<organism evidence="7 8">
    <name type="scientific">Metschnikowia aff. pulcherrima</name>
    <dbReference type="NCBI Taxonomy" id="2163413"/>
    <lineage>
        <taxon>Eukaryota</taxon>
        <taxon>Fungi</taxon>
        <taxon>Dikarya</taxon>
        <taxon>Ascomycota</taxon>
        <taxon>Saccharomycotina</taxon>
        <taxon>Pichiomycetes</taxon>
        <taxon>Metschnikowiaceae</taxon>
        <taxon>Metschnikowia</taxon>
    </lineage>
</organism>
<keyword evidence="2" id="KW-0547">Nucleotide-binding</keyword>
<protein>
    <submittedName>
        <fullName evidence="7">AAA domain-containing protein</fullName>
    </submittedName>
</protein>
<sequence length="957" mass="108137">MPSDEPDGAAQADCDNFSQMSCETIDSPPAKEITAWFDMDTDSDHSVESPESPVLTFTCQTCSLSSPDLGDHLSETGHGPIIYDALNECVKCEYCGNNNVYLLYVAHEPKQNFSTLSLLCGNCVELVDVLAGREVIQIFAFLQLAEYFDLRQKHRSSQQDERVIKTIIQENSFVQICQCNPKPKVSSQDQKNIFTSLNDNDSESLDGNNGRCRNCTLPLEKPFSLVEDRRNYFETEASQGWSTITKQKRVASSKTVTETMDFPKASINFKGLTSDLSKGFGQLNLNDGEYATLGFSGIHVPKLKYDTLKEYCTEMCQKLHDEEMANCPDNVQLALTHSDCELEWSDENDRRPNLFTVTVMMTPALTKKYQSQRMQVAERSPFFKGQGMILTLQGESPWYCGVTRFKMIRDEYNSLANILEMTIRSYSWNRPLPTTRNVRRFQLLPVSIPVSRVFTAMSRLENSDFTDLILGRSVTHKSPVPAAVLPLSNTNLNESQKNSIRSALNNPITVIQGPPGTGKTSTISEMISQLLLRGVYPILVVAASNLAVDNIAEKLMQRHEGQILRVVATKKEKEYLLKNTIGPVCLHNKIYDMMPAEIRCLIEKFRDQSRYLTAQEYKKMSFNLIKCSDLIVRDSKVILTTTVASGGIHFQDFEEMPVVIMDEATQSTETTSLIPLTLPEVKKIVFVGDQKQLNGVSSVPELSFSLFEKLLTNDSFKNHILLDTQYRMHPAISKFPKNTFYDGLLKDGVTEEELHHEGILSNPNVFWDTADSCSEKAIMLQHGEKNFRTFCNVGEVKFVVKALHHLTQVMHVKKANIGVITPYRGQRDLISKALVADKTINPEKEESRVETFWDEFDESKTTTIHSVSGIMIASVDAFQGREKDFIIISCVRSNDRGQIGFLSDGRRLNVALTRSRYGLVLIGDAYCLKQGNDLWRRYIEDLEANGCMLRDDHFRFN</sequence>
<dbReference type="Proteomes" id="UP000292447">
    <property type="component" value="Chromosome V"/>
</dbReference>
<dbReference type="STRING" id="2163413.A0A4P6XQX1"/>
<dbReference type="Gene3D" id="3.40.50.300">
    <property type="entry name" value="P-loop containing nucleotide triphosphate hydrolases"/>
    <property type="match status" value="2"/>
</dbReference>
<dbReference type="GO" id="GO:0005694">
    <property type="term" value="C:chromosome"/>
    <property type="evidence" value="ECO:0007669"/>
    <property type="project" value="UniProtKB-ARBA"/>
</dbReference>
<dbReference type="CDD" id="cd18808">
    <property type="entry name" value="SF1_C_Upf1"/>
    <property type="match status" value="1"/>
</dbReference>
<evidence type="ECO:0000313" key="8">
    <source>
        <dbReference type="Proteomes" id="UP000292447"/>
    </source>
</evidence>
<keyword evidence="5" id="KW-0067">ATP-binding</keyword>
<dbReference type="InterPro" id="IPR041679">
    <property type="entry name" value="DNA2/NAM7-like_C"/>
</dbReference>
<dbReference type="FunFam" id="3.40.50.300:FF:000326">
    <property type="entry name" value="P-loop containing nucleoside triphosphate hydrolase"/>
    <property type="match status" value="1"/>
</dbReference>
<keyword evidence="3" id="KW-0378">Hydrolase</keyword>
<dbReference type="GO" id="GO:0003678">
    <property type="term" value="F:DNA helicase activity"/>
    <property type="evidence" value="ECO:0007669"/>
    <property type="project" value="UniProtKB-ARBA"/>
</dbReference>
<evidence type="ECO:0000256" key="4">
    <source>
        <dbReference type="ARBA" id="ARBA00022806"/>
    </source>
</evidence>
<dbReference type="GO" id="GO:0003724">
    <property type="term" value="F:RNA helicase activity"/>
    <property type="evidence" value="ECO:0007669"/>
    <property type="project" value="TreeGrafter"/>
</dbReference>
<dbReference type="EMBL" id="CP034460">
    <property type="protein sequence ID" value="QBM89830.1"/>
    <property type="molecule type" value="Genomic_DNA"/>
</dbReference>
<proteinExistence type="inferred from homology"/>
<dbReference type="GO" id="GO:0005737">
    <property type="term" value="C:cytoplasm"/>
    <property type="evidence" value="ECO:0007669"/>
    <property type="project" value="TreeGrafter"/>
</dbReference>
<dbReference type="PANTHER" id="PTHR10887">
    <property type="entry name" value="DNA2/NAM7 HELICASE FAMILY"/>
    <property type="match status" value="1"/>
</dbReference>
<dbReference type="InterPro" id="IPR003593">
    <property type="entry name" value="AAA+_ATPase"/>
</dbReference>
<evidence type="ECO:0000256" key="1">
    <source>
        <dbReference type="ARBA" id="ARBA00007913"/>
    </source>
</evidence>
<keyword evidence="4" id="KW-0347">Helicase</keyword>
<dbReference type="GO" id="GO:0000184">
    <property type="term" value="P:nuclear-transcribed mRNA catabolic process, nonsense-mediated decay"/>
    <property type="evidence" value="ECO:0007669"/>
    <property type="project" value="TreeGrafter"/>
</dbReference>
<dbReference type="InterPro" id="IPR045055">
    <property type="entry name" value="DNA2/NAM7-like"/>
</dbReference>
<evidence type="ECO:0000256" key="2">
    <source>
        <dbReference type="ARBA" id="ARBA00022741"/>
    </source>
</evidence>
<dbReference type="Pfam" id="PF13087">
    <property type="entry name" value="AAA_12"/>
    <property type="match status" value="1"/>
</dbReference>
<dbReference type="SMART" id="SM00382">
    <property type="entry name" value="AAA"/>
    <property type="match status" value="1"/>
</dbReference>
<name>A0A4P6XQX1_9ASCO</name>
<dbReference type="Pfam" id="PF13086">
    <property type="entry name" value="AAA_11"/>
    <property type="match status" value="2"/>
</dbReference>
<feature type="domain" description="AAA+ ATPase" evidence="6">
    <location>
        <begin position="505"/>
        <end position="760"/>
    </location>
</feature>
<accession>A0A4P6XQX1</accession>
<dbReference type="PANTHER" id="PTHR10887:SF317">
    <property type="entry name" value="ATP-DEPENDENT RNA HELICASE ECM32-RELATED"/>
    <property type="match status" value="1"/>
</dbReference>
<dbReference type="AlphaFoldDB" id="A0A4P6XQX1"/>
<dbReference type="GO" id="GO:0016787">
    <property type="term" value="F:hydrolase activity"/>
    <property type="evidence" value="ECO:0007669"/>
    <property type="project" value="UniProtKB-KW"/>
</dbReference>
<reference evidence="8" key="1">
    <citation type="submission" date="2019-03" db="EMBL/GenBank/DDBJ databases">
        <title>Snf2 controls pulcherriminic acid biosynthesis and connects pigmentation and antifungal activity of the yeast Metschnikowia pulcherrima.</title>
        <authorList>
            <person name="Gore-Lloyd D."/>
            <person name="Sumann I."/>
            <person name="Brachmann A.O."/>
            <person name="Schneeberger K."/>
            <person name="Ortiz-Merino R.A."/>
            <person name="Moreno-Beltran M."/>
            <person name="Schlaefli M."/>
            <person name="Kirner P."/>
            <person name="Santos Kron A."/>
            <person name="Wolfe K.H."/>
            <person name="Piel J."/>
            <person name="Ahrens C.H."/>
            <person name="Henk D."/>
            <person name="Freimoser F.M."/>
        </authorList>
    </citation>
    <scope>NUCLEOTIDE SEQUENCE [LARGE SCALE GENOMIC DNA]</scope>
    <source>
        <strain evidence="8">APC 1.2</strain>
    </source>
</reference>
<dbReference type="InterPro" id="IPR027417">
    <property type="entry name" value="P-loop_NTPase"/>
</dbReference>
<comment type="similarity">
    <text evidence="1">Belongs to the DNA2/NAM7 helicase family.</text>
</comment>
<dbReference type="SUPFAM" id="SSF52540">
    <property type="entry name" value="P-loop containing nucleoside triphosphate hydrolases"/>
    <property type="match status" value="1"/>
</dbReference>
<evidence type="ECO:0000259" key="6">
    <source>
        <dbReference type="SMART" id="SM00382"/>
    </source>
</evidence>
<dbReference type="GO" id="GO:0005524">
    <property type="term" value="F:ATP binding"/>
    <property type="evidence" value="ECO:0007669"/>
    <property type="project" value="UniProtKB-KW"/>
</dbReference>
<evidence type="ECO:0000256" key="3">
    <source>
        <dbReference type="ARBA" id="ARBA00022801"/>
    </source>
</evidence>
<keyword evidence="8" id="KW-1185">Reference proteome</keyword>
<gene>
    <name evidence="7" type="primary">MPUL0E00640</name>
    <name evidence="7" type="ORF">METSCH_E00640</name>
</gene>
<evidence type="ECO:0000313" key="7">
    <source>
        <dbReference type="EMBL" id="QBM89830.1"/>
    </source>
</evidence>
<dbReference type="InterPro" id="IPR041677">
    <property type="entry name" value="DNA2/NAM7_AAA_11"/>
</dbReference>